<proteinExistence type="predicted"/>
<dbReference type="EMBL" id="VSSQ01005418">
    <property type="protein sequence ID" value="MPM29078.1"/>
    <property type="molecule type" value="Genomic_DNA"/>
</dbReference>
<reference evidence="1" key="1">
    <citation type="submission" date="2019-08" db="EMBL/GenBank/DDBJ databases">
        <authorList>
            <person name="Kucharzyk K."/>
            <person name="Murdoch R.W."/>
            <person name="Higgins S."/>
            <person name="Loffler F."/>
        </authorList>
    </citation>
    <scope>NUCLEOTIDE SEQUENCE</scope>
</reference>
<dbReference type="AlphaFoldDB" id="A0A644YM56"/>
<dbReference type="AntiFam" id="ANF00095">
    <property type="entry name" value="Shadow ORF (opposite ABC transporters)"/>
</dbReference>
<comment type="caution">
    <text evidence="1">The sequence shown here is derived from an EMBL/GenBank/DDBJ whole genome shotgun (WGS) entry which is preliminary data.</text>
</comment>
<name>A0A644YM56_9ZZZZ</name>
<sequence>MGDKYRRDVQFLLDSLDRRAHLNSQLCIKVGKWFVKQEQLGFYDQSPREGNPLALASGELLGKALFIPTNPTEFHHACNFFDGFLG</sequence>
<evidence type="ECO:0000313" key="1">
    <source>
        <dbReference type="EMBL" id="MPM29078.1"/>
    </source>
</evidence>
<protein>
    <submittedName>
        <fullName evidence="1">Uncharacterized protein</fullName>
    </submittedName>
</protein>
<organism evidence="1">
    <name type="scientific">bioreactor metagenome</name>
    <dbReference type="NCBI Taxonomy" id="1076179"/>
    <lineage>
        <taxon>unclassified sequences</taxon>
        <taxon>metagenomes</taxon>
        <taxon>ecological metagenomes</taxon>
    </lineage>
</organism>
<accession>A0A644YM56</accession>
<gene>
    <name evidence="1" type="ORF">SDC9_75617</name>
</gene>